<evidence type="ECO:0000313" key="2">
    <source>
        <dbReference type="Proteomes" id="UP000270185"/>
    </source>
</evidence>
<accession>A0A3G8XMG5</accession>
<dbReference type="Proteomes" id="UP000270185">
    <property type="component" value="Chromosome"/>
</dbReference>
<dbReference type="EMBL" id="CP034159">
    <property type="protein sequence ID" value="AZI34279.1"/>
    <property type="molecule type" value="Genomic_DNA"/>
</dbReference>
<sequence length="359" mass="40753">MNKKLNELKKVNAENCVTLILNTHRTAPDNQKDAIMLKNLIKEAEERLMNSLDKKTAQTIVESLTNLEATIDHSHNLESLVLFVNAEKEIAEYLRLPIPVVDRVIIGDTFATRDLLRAIHLTSSYYVLVLSQQKVRFIQAMNDQVIKEITSPFPIENTDFHTSSSIEASDAGRQTNLIAEFFNRVDKQVNIIRKENPLPVLICTEEANFYEYLKIADEKESILETYLNGNRLEEKAGAIVKEAWPIIKEHVEKSNIERKEDLDKAVGTGRFLSDVNEIMSAIKEGKVQTLFVQQGLFQPAVLENGSVNLLSENDEKPKEMIDDIFDEMIEMNMNYGGDAVFLPKGSLEKFNGFGAITRY</sequence>
<dbReference type="Pfam" id="PF18845">
    <property type="entry name" value="baeRF_family3"/>
    <property type="match status" value="1"/>
</dbReference>
<protein>
    <submittedName>
        <fullName evidence="1">Uncharacterized protein</fullName>
    </submittedName>
</protein>
<dbReference type="InterPro" id="IPR041289">
    <property type="entry name" value="Bact_RF_family3"/>
</dbReference>
<dbReference type="KEGG" id="ccas:EIB73_14315"/>
<proteinExistence type="predicted"/>
<reference evidence="2" key="1">
    <citation type="submission" date="2018-11" db="EMBL/GenBank/DDBJ databases">
        <title>Proposal to divide the Flavobacteriaceae and reorganize its genera based on Amino Acid Identity values calculated from whole genome sequences.</title>
        <authorList>
            <person name="Nicholson A.C."/>
            <person name="Gulvik C.A."/>
            <person name="Whitney A.M."/>
            <person name="Humrighouse B.W."/>
            <person name="Bell M."/>
            <person name="Holmes B."/>
            <person name="Steigerwalt A.G."/>
            <person name="Villarma A."/>
            <person name="Sheth M."/>
            <person name="Batra D."/>
            <person name="Pryor J."/>
            <person name="Bernardet J.-F."/>
            <person name="Hugo C."/>
            <person name="Kampfer P."/>
            <person name="Newman J.D."/>
            <person name="McQuiston J.R."/>
        </authorList>
    </citation>
    <scope>NUCLEOTIDE SEQUENCE [LARGE SCALE GENOMIC DNA]</scope>
    <source>
        <strain evidence="2">G0081</strain>
    </source>
</reference>
<dbReference type="AlphaFoldDB" id="A0A3G8XMG5"/>
<dbReference type="SUPFAM" id="SSF55315">
    <property type="entry name" value="L30e-like"/>
    <property type="match status" value="1"/>
</dbReference>
<evidence type="ECO:0000313" key="1">
    <source>
        <dbReference type="EMBL" id="AZI34279.1"/>
    </source>
</evidence>
<dbReference type="InterPro" id="IPR029064">
    <property type="entry name" value="Ribosomal_eL30-like_sf"/>
</dbReference>
<name>A0A3G8XMG5_9FLAO</name>
<gene>
    <name evidence="1" type="ORF">EIB73_14315</name>
</gene>
<dbReference type="RefSeq" id="WP_125025915.1">
    <property type="nucleotide sequence ID" value="NZ_CP034159.1"/>
</dbReference>
<keyword evidence="2" id="KW-1185">Reference proteome</keyword>
<dbReference type="OrthoDB" id="4393931at2"/>
<organism evidence="1 2">
    <name type="scientific">Kaistella carnis</name>
    <dbReference type="NCBI Taxonomy" id="1241979"/>
    <lineage>
        <taxon>Bacteria</taxon>
        <taxon>Pseudomonadati</taxon>
        <taxon>Bacteroidota</taxon>
        <taxon>Flavobacteriia</taxon>
        <taxon>Flavobacteriales</taxon>
        <taxon>Weeksellaceae</taxon>
        <taxon>Chryseobacterium group</taxon>
        <taxon>Kaistella</taxon>
    </lineage>
</organism>